<dbReference type="InterPro" id="IPR012664">
    <property type="entry name" value="CHP02452"/>
</dbReference>
<dbReference type="PANTHER" id="PTHR35596">
    <property type="entry name" value="DUF2263 DOMAIN-CONTAINING PROTEIN"/>
    <property type="match status" value="1"/>
</dbReference>
<accession>A0A4Q9ML25</accession>
<dbReference type="PANTHER" id="PTHR35596:SF1">
    <property type="entry name" value="MICROBIAL-TYPE PARG CATALYTIC DOMAIN-CONTAINING PROTEIN"/>
    <property type="match status" value="1"/>
</dbReference>
<dbReference type="OrthoDB" id="9985428at2759"/>
<evidence type="ECO:0000313" key="2">
    <source>
        <dbReference type="EMBL" id="TBU26781.1"/>
    </source>
</evidence>
<dbReference type="Gene3D" id="3.40.220.10">
    <property type="entry name" value="Leucine Aminopeptidase, subunit E, domain 1"/>
    <property type="match status" value="1"/>
</dbReference>
<dbReference type="PIRSF" id="PIRSF014899">
    <property type="entry name" value="UCP014899"/>
    <property type="match status" value="1"/>
</dbReference>
<dbReference type="NCBIfam" id="TIGR02452">
    <property type="entry name" value="TIGR02452 family protein"/>
    <property type="match status" value="1"/>
</dbReference>
<protein>
    <recommendedName>
        <fullName evidence="1">Microbial-type PARG catalytic domain-containing protein</fullName>
    </recommendedName>
</protein>
<dbReference type="Proteomes" id="UP000292957">
    <property type="component" value="Unassembled WGS sequence"/>
</dbReference>
<dbReference type="AlphaFoldDB" id="A0A4Q9ML25"/>
<evidence type="ECO:0000259" key="1">
    <source>
        <dbReference type="Pfam" id="PF10021"/>
    </source>
</evidence>
<feature type="domain" description="Microbial-type PARG catalytic" evidence="1">
    <location>
        <begin position="12"/>
        <end position="174"/>
    </location>
</feature>
<dbReference type="SUPFAM" id="SSF52949">
    <property type="entry name" value="Macro domain-like"/>
    <property type="match status" value="1"/>
</dbReference>
<dbReference type="InterPro" id="IPR043472">
    <property type="entry name" value="Macro_dom-like"/>
</dbReference>
<sequence>MGDRRAKLKDIAQGTLSAIEKGSYNLHDTTYDLRISTELSKRNTSYYAPDSVLLSWASGAPHVPADNPNVVLLAASTLEGARFLHALLRTAETPDRTNAPKVGVLNFASAKKPGGGFLTGAQAQEESIARSSTLYPTLMTRTAQAFYTLHNRDAKGGYYTHAMVYSPGVTVVRDDAGEWVKPYQIDVLTSPAVNAGVVRKTLFGRVAGPGVEDKIEQVMKDRMARILYLFEQQRIQHVVLGSFGTGVFQNKVETVARIWADLLLKDGARFKNSFENVVFAIIGGRGTHGVFQDAFQGYGVKES</sequence>
<dbReference type="EMBL" id="ML143441">
    <property type="protein sequence ID" value="TBU26781.1"/>
    <property type="molecule type" value="Genomic_DNA"/>
</dbReference>
<proteinExistence type="predicted"/>
<dbReference type="Pfam" id="PF10021">
    <property type="entry name" value="PARG_cat_microb"/>
    <property type="match status" value="1"/>
</dbReference>
<name>A0A4Q9ML25_9APHY</name>
<reference evidence="2" key="1">
    <citation type="submission" date="2019-01" db="EMBL/GenBank/DDBJ databases">
        <title>Draft genome sequences of three monokaryotic isolates of the white-rot basidiomycete fungus Dichomitus squalens.</title>
        <authorList>
            <consortium name="DOE Joint Genome Institute"/>
            <person name="Lopez S.C."/>
            <person name="Andreopoulos B."/>
            <person name="Pangilinan J."/>
            <person name="Lipzen A."/>
            <person name="Riley R."/>
            <person name="Ahrendt S."/>
            <person name="Ng V."/>
            <person name="Barry K."/>
            <person name="Daum C."/>
            <person name="Grigoriev I.V."/>
            <person name="Hilden K.S."/>
            <person name="Makela M.R."/>
            <person name="de Vries R.P."/>
        </authorList>
    </citation>
    <scope>NUCLEOTIDE SEQUENCE [LARGE SCALE GENOMIC DNA]</scope>
    <source>
        <strain evidence="2">OM18370.1</strain>
    </source>
</reference>
<organism evidence="2">
    <name type="scientific">Dichomitus squalens</name>
    <dbReference type="NCBI Taxonomy" id="114155"/>
    <lineage>
        <taxon>Eukaryota</taxon>
        <taxon>Fungi</taxon>
        <taxon>Dikarya</taxon>
        <taxon>Basidiomycota</taxon>
        <taxon>Agaricomycotina</taxon>
        <taxon>Agaricomycetes</taxon>
        <taxon>Polyporales</taxon>
        <taxon>Polyporaceae</taxon>
        <taxon>Dichomitus</taxon>
    </lineage>
</organism>
<dbReference type="InterPro" id="IPR019261">
    <property type="entry name" value="PARG_cat_microbial"/>
</dbReference>
<gene>
    <name evidence="2" type="ORF">BD311DRAFT_761881</name>
</gene>